<evidence type="ECO:0000256" key="1">
    <source>
        <dbReference type="ARBA" id="ARBA00023002"/>
    </source>
</evidence>
<dbReference type="RefSeq" id="WP_353304031.1">
    <property type="nucleotide sequence ID" value="NZ_BAABWN010000012.1"/>
</dbReference>
<feature type="active site" evidence="2">
    <location>
        <position position="260"/>
    </location>
</feature>
<comment type="similarity">
    <text evidence="3">Belongs to the aldehyde dehydrogenase family.</text>
</comment>
<accession>A0ABQ0AD04</accession>
<dbReference type="Proteomes" id="UP001465153">
    <property type="component" value="Unassembled WGS sequence"/>
</dbReference>
<dbReference type="PANTHER" id="PTHR43353:SF6">
    <property type="entry name" value="CYTOPLASMIC ALDEHYDE DEHYDROGENASE (EUROFUNG)"/>
    <property type="match status" value="1"/>
</dbReference>
<dbReference type="InterPro" id="IPR016161">
    <property type="entry name" value="Ald_DH/histidinol_DH"/>
</dbReference>
<keyword evidence="1 3" id="KW-0560">Oxidoreductase</keyword>
<evidence type="ECO:0000313" key="6">
    <source>
        <dbReference type="Proteomes" id="UP001465153"/>
    </source>
</evidence>
<dbReference type="Gene3D" id="3.40.309.10">
    <property type="entry name" value="Aldehyde Dehydrogenase, Chain A, domain 2"/>
    <property type="match status" value="1"/>
</dbReference>
<dbReference type="EMBL" id="BAABWN010000012">
    <property type="protein sequence ID" value="GAA6169527.1"/>
    <property type="molecule type" value="Genomic_DNA"/>
</dbReference>
<keyword evidence="6" id="KW-1185">Reference proteome</keyword>
<dbReference type="InterPro" id="IPR016160">
    <property type="entry name" value="Ald_DH_CS_CYS"/>
</dbReference>
<reference evidence="5 6" key="1">
    <citation type="submission" date="2024-04" db="EMBL/GenBank/DDBJ databases">
        <title>Draft genome sequence of Sessilibacter corallicola NBRC 116591.</title>
        <authorList>
            <person name="Miyakawa T."/>
            <person name="Kusuya Y."/>
            <person name="Miura T."/>
        </authorList>
    </citation>
    <scope>NUCLEOTIDE SEQUENCE [LARGE SCALE GENOMIC DNA]</scope>
    <source>
        <strain evidence="5 6">KU-00831-HH</strain>
    </source>
</reference>
<dbReference type="PROSITE" id="PS00687">
    <property type="entry name" value="ALDEHYDE_DEHYDR_GLU"/>
    <property type="match status" value="1"/>
</dbReference>
<dbReference type="PROSITE" id="PS00070">
    <property type="entry name" value="ALDEHYDE_DEHYDR_CYS"/>
    <property type="match status" value="1"/>
</dbReference>
<dbReference type="PANTHER" id="PTHR43353">
    <property type="entry name" value="SUCCINATE-SEMIALDEHYDE DEHYDROGENASE, MITOCHONDRIAL"/>
    <property type="match status" value="1"/>
</dbReference>
<evidence type="ECO:0000256" key="2">
    <source>
        <dbReference type="PROSITE-ProRule" id="PRU10007"/>
    </source>
</evidence>
<name>A0ABQ0AD04_9GAMM</name>
<gene>
    <name evidence="5" type="primary">gabD</name>
    <name evidence="5" type="ORF">NBRC116591_33380</name>
</gene>
<sequence>MKTTLALLLNSPDLLLTFPWINNQEARVNTLFSVINPYTGDTVAEVGAADSELTAQAIEASENAFSHWKQVAPKQRVAILNRWSQLLLENVDDLAKIMTSESGKVFSQAQGEITHCANMLRWYGESLLRMTGETLPSHSANLRAHTIKQPLGVVACITPWNFPAAAVIVKAGAAIAAGNVCVLKPSDETPLIALALAKLASKAGLPDGVFNVLPCQNPEAVGDVLCAHNSVRMLSFTGSTNTGKKLYEQCGKTLKRLAFELGGNAPFIVFDDADIDLVVQNAISARFYNSGQICVGANRFFIHESIHDKFIETLTAAVQQLPVGDPMAESTFIGPMINDRAVTRLNGLITDSLNKGAKLVLGDVSSNEHGVISPVILSNMNASMTAYSQEIFGPIVCVYSFNSEDDVIAAANDTDAGLAAYVFSQNYSRLLRLSESLEAGAIGANTTALFSEDIPFGGIKQSGIGKEQGIHGLEEFVDTKAVCLGIETSN</sequence>
<proteinExistence type="inferred from homology"/>
<dbReference type="InterPro" id="IPR016163">
    <property type="entry name" value="Ald_DH_C"/>
</dbReference>
<dbReference type="InterPro" id="IPR029510">
    <property type="entry name" value="Ald_DH_CS_GLU"/>
</dbReference>
<dbReference type="CDD" id="cd07103">
    <property type="entry name" value="ALDH_F5_SSADH_GabD"/>
    <property type="match status" value="1"/>
</dbReference>
<evidence type="ECO:0000256" key="3">
    <source>
        <dbReference type="RuleBase" id="RU003345"/>
    </source>
</evidence>
<dbReference type="InterPro" id="IPR015590">
    <property type="entry name" value="Aldehyde_DH_dom"/>
</dbReference>
<dbReference type="Pfam" id="PF00171">
    <property type="entry name" value="Aldedh"/>
    <property type="match status" value="1"/>
</dbReference>
<organism evidence="5 6">
    <name type="scientific">Sessilibacter corallicola</name>
    <dbReference type="NCBI Taxonomy" id="2904075"/>
    <lineage>
        <taxon>Bacteria</taxon>
        <taxon>Pseudomonadati</taxon>
        <taxon>Pseudomonadota</taxon>
        <taxon>Gammaproteobacteria</taxon>
        <taxon>Cellvibrionales</taxon>
        <taxon>Cellvibrionaceae</taxon>
        <taxon>Sessilibacter</taxon>
    </lineage>
</organism>
<dbReference type="InterPro" id="IPR016162">
    <property type="entry name" value="Ald_DH_N"/>
</dbReference>
<evidence type="ECO:0000259" key="4">
    <source>
        <dbReference type="Pfam" id="PF00171"/>
    </source>
</evidence>
<dbReference type="InterPro" id="IPR050740">
    <property type="entry name" value="Aldehyde_DH_Superfamily"/>
</dbReference>
<protein>
    <submittedName>
        <fullName evidence="5">NADP-dependent succinate-semialdehyde dehydrogenase</fullName>
    </submittedName>
</protein>
<evidence type="ECO:0000313" key="5">
    <source>
        <dbReference type="EMBL" id="GAA6169527.1"/>
    </source>
</evidence>
<feature type="domain" description="Aldehyde dehydrogenase" evidence="4">
    <location>
        <begin position="29"/>
        <end position="482"/>
    </location>
</feature>
<dbReference type="Gene3D" id="3.40.605.10">
    <property type="entry name" value="Aldehyde Dehydrogenase, Chain A, domain 1"/>
    <property type="match status" value="1"/>
</dbReference>
<comment type="caution">
    <text evidence="5">The sequence shown here is derived from an EMBL/GenBank/DDBJ whole genome shotgun (WGS) entry which is preliminary data.</text>
</comment>
<dbReference type="SUPFAM" id="SSF53720">
    <property type="entry name" value="ALDH-like"/>
    <property type="match status" value="1"/>
</dbReference>